<comment type="similarity">
    <text evidence="1">Belongs to the peptidase S1C family.</text>
</comment>
<dbReference type="PANTHER" id="PTHR43343:SF3">
    <property type="entry name" value="PROTEASE DO-LIKE 8, CHLOROPLASTIC"/>
    <property type="match status" value="1"/>
</dbReference>
<dbReference type="PANTHER" id="PTHR43343">
    <property type="entry name" value="PEPTIDASE S12"/>
    <property type="match status" value="1"/>
</dbReference>
<dbReference type="EMBL" id="WOGT01000001">
    <property type="protein sequence ID" value="MUN53655.1"/>
    <property type="molecule type" value="Genomic_DNA"/>
</dbReference>
<reference evidence="4 5" key="1">
    <citation type="submission" date="2019-12" db="EMBL/GenBank/DDBJ databases">
        <authorList>
            <person name="Li J."/>
            <person name="Shi Y."/>
            <person name="Xu G."/>
            <person name="Xiao D."/>
            <person name="Ran X."/>
        </authorList>
    </citation>
    <scope>NUCLEOTIDE SEQUENCE [LARGE SCALE GENOMIC DNA]</scope>
    <source>
        <strain evidence="4 5">JCM 15915</strain>
    </source>
</reference>
<dbReference type="AlphaFoldDB" id="A0A7K1LEN6"/>
<gene>
    <name evidence="4" type="ORF">GMA10_00155</name>
</gene>
<evidence type="ECO:0000256" key="2">
    <source>
        <dbReference type="ARBA" id="ARBA00022670"/>
    </source>
</evidence>
<dbReference type="InterPro" id="IPR009003">
    <property type="entry name" value="Peptidase_S1_PA"/>
</dbReference>
<dbReference type="Gene3D" id="2.40.10.10">
    <property type="entry name" value="Trypsin-like serine proteases"/>
    <property type="match status" value="2"/>
</dbReference>
<keyword evidence="5" id="KW-1185">Reference proteome</keyword>
<organism evidence="4 5">
    <name type="scientific">Rothia koreensis</name>
    <dbReference type="NCBI Taxonomy" id="592378"/>
    <lineage>
        <taxon>Bacteria</taxon>
        <taxon>Bacillati</taxon>
        <taxon>Actinomycetota</taxon>
        <taxon>Actinomycetes</taxon>
        <taxon>Micrococcales</taxon>
        <taxon>Micrococcaceae</taxon>
        <taxon>Rothia</taxon>
    </lineage>
</organism>
<evidence type="ECO:0000313" key="5">
    <source>
        <dbReference type="Proteomes" id="UP000462152"/>
    </source>
</evidence>
<evidence type="ECO:0000256" key="3">
    <source>
        <dbReference type="ARBA" id="ARBA00022801"/>
    </source>
</evidence>
<name>A0A7K1LEN6_9MICC</name>
<dbReference type="InterPro" id="IPR001940">
    <property type="entry name" value="Peptidase_S1C"/>
</dbReference>
<dbReference type="Pfam" id="PF13365">
    <property type="entry name" value="Trypsin_2"/>
    <property type="match status" value="1"/>
</dbReference>
<keyword evidence="3" id="KW-0378">Hydrolase</keyword>
<dbReference type="InterPro" id="IPR051201">
    <property type="entry name" value="Chloro_Bact_Ser_Proteases"/>
</dbReference>
<proteinExistence type="inferred from homology"/>
<evidence type="ECO:0000313" key="4">
    <source>
        <dbReference type="EMBL" id="MUN53655.1"/>
    </source>
</evidence>
<sequence>MLKINGTAEACAQNQSGSGFVAASHKVITNAHVVSGVDSPLVQTRQGKSYEGNIVYFDADKDIAVLDVPGLDASPLKAGENGKAGDLANFMGYPLGGPFTSRSASIQGLGYNSTTSENGTTTQPREIYQLAADVQQGNSGGPLLNDQGQFIGLIFAKATQGETGYALSMTELEPVLQDIESMNQPVPSGECTSG</sequence>
<protein>
    <submittedName>
        <fullName evidence="4">Trypsin-like serine protease</fullName>
    </submittedName>
</protein>
<dbReference type="PRINTS" id="PR00834">
    <property type="entry name" value="PROTEASES2C"/>
</dbReference>
<keyword evidence="2 4" id="KW-0645">Protease</keyword>
<dbReference type="GO" id="GO:0004252">
    <property type="term" value="F:serine-type endopeptidase activity"/>
    <property type="evidence" value="ECO:0007669"/>
    <property type="project" value="InterPro"/>
</dbReference>
<dbReference type="GO" id="GO:0006508">
    <property type="term" value="P:proteolysis"/>
    <property type="evidence" value="ECO:0007669"/>
    <property type="project" value="UniProtKB-KW"/>
</dbReference>
<accession>A0A7K1LEN6</accession>
<dbReference type="SUPFAM" id="SSF50494">
    <property type="entry name" value="Trypsin-like serine proteases"/>
    <property type="match status" value="1"/>
</dbReference>
<comment type="caution">
    <text evidence="4">The sequence shown here is derived from an EMBL/GenBank/DDBJ whole genome shotgun (WGS) entry which is preliminary data.</text>
</comment>
<evidence type="ECO:0000256" key="1">
    <source>
        <dbReference type="ARBA" id="ARBA00010541"/>
    </source>
</evidence>
<dbReference type="Proteomes" id="UP000462152">
    <property type="component" value="Unassembled WGS sequence"/>
</dbReference>
<dbReference type="InterPro" id="IPR043504">
    <property type="entry name" value="Peptidase_S1_PA_chymotrypsin"/>
</dbReference>